<protein>
    <submittedName>
        <fullName evidence="2">Uncharacterized protein</fullName>
    </submittedName>
</protein>
<feature type="region of interest" description="Disordered" evidence="1">
    <location>
        <begin position="94"/>
        <end position="122"/>
    </location>
</feature>
<organism evidence="2">
    <name type="scientific">Alexandrium monilatum</name>
    <dbReference type="NCBI Taxonomy" id="311494"/>
    <lineage>
        <taxon>Eukaryota</taxon>
        <taxon>Sar</taxon>
        <taxon>Alveolata</taxon>
        <taxon>Dinophyceae</taxon>
        <taxon>Gonyaulacales</taxon>
        <taxon>Pyrocystaceae</taxon>
        <taxon>Alexandrium</taxon>
    </lineage>
</organism>
<sequence length="517" mass="55880">MAWDKEGMCYCYSMELGRTGCERFQIQCDGDWQMCLHPDVDDSCPHVPHTLCGPDNEGDGKDWVIGKHPADKGFNGVSYCIRLHVHGDGRPKLVDWIRTSPDEDSSEPEGGEGGGAASADELQPGAPVLVHGLKGARGAKINGAEGVCEAWDARAARWSVHLASGEVHVLRPRHLRLVCEDVSGFWHHRGSGVSKIIQDGAKVVITSPLQPWSPASGSISGSVLSLSAPSNVPCYAATVLQGEIRWVNNVVWHRTTEEEYAIAVARESKERMKALSFTKAQTQRGIRLGSGDSDNEEDLYKVSGPMAAFLGASRRAAASGDPDAAGWRPRLGIDLKPGRPIRGLSPKFQWKSFPSRRDPEGPQGKDKLAEADRPPPLAGPRRPLSPRSAPTVLGPQPTPALAAGVAQELQPSNLIARSFPLSGLSAASGAFPSVDEVLARLDIDDGRGAEVDDSVSGRTTQHHAPTAEVHEEPSLPCEPAPDMDDLLARVDREEQELMEKEYYEQVARIQRMLAGRL</sequence>
<evidence type="ECO:0000313" key="2">
    <source>
        <dbReference type="EMBL" id="CAE4568383.1"/>
    </source>
</evidence>
<feature type="compositionally biased region" description="Basic and acidic residues" evidence="1">
    <location>
        <begin position="355"/>
        <end position="373"/>
    </location>
</feature>
<feature type="compositionally biased region" description="Low complexity" evidence="1">
    <location>
        <begin position="379"/>
        <end position="390"/>
    </location>
</feature>
<reference evidence="2" key="1">
    <citation type="submission" date="2021-01" db="EMBL/GenBank/DDBJ databases">
        <authorList>
            <person name="Corre E."/>
            <person name="Pelletier E."/>
            <person name="Niang G."/>
            <person name="Scheremetjew M."/>
            <person name="Finn R."/>
            <person name="Kale V."/>
            <person name="Holt S."/>
            <person name="Cochrane G."/>
            <person name="Meng A."/>
            <person name="Brown T."/>
            <person name="Cohen L."/>
        </authorList>
    </citation>
    <scope>NUCLEOTIDE SEQUENCE</scope>
    <source>
        <strain evidence="2">CCMP3105</strain>
    </source>
</reference>
<name>A0A7S4Q1J0_9DINO</name>
<dbReference type="EMBL" id="HBNR01012393">
    <property type="protein sequence ID" value="CAE4568383.1"/>
    <property type="molecule type" value="Transcribed_RNA"/>
</dbReference>
<feature type="region of interest" description="Disordered" evidence="1">
    <location>
        <begin position="318"/>
        <end position="399"/>
    </location>
</feature>
<gene>
    <name evidence="2" type="ORF">AMON00008_LOCUS8002</name>
</gene>
<accession>A0A7S4Q1J0</accession>
<evidence type="ECO:0000256" key="1">
    <source>
        <dbReference type="SAM" id="MobiDB-lite"/>
    </source>
</evidence>
<dbReference type="AlphaFoldDB" id="A0A7S4Q1J0"/>
<feature type="region of interest" description="Disordered" evidence="1">
    <location>
        <begin position="447"/>
        <end position="483"/>
    </location>
</feature>
<proteinExistence type="predicted"/>